<proteinExistence type="inferred from homology"/>
<dbReference type="GO" id="GO:0017111">
    <property type="term" value="F:ribonucleoside triphosphate phosphatase activity"/>
    <property type="evidence" value="ECO:0007669"/>
    <property type="project" value="UniProtKB-ARBA"/>
</dbReference>
<dbReference type="SUPFAM" id="SSF54980">
    <property type="entry name" value="EF-G C-terminal domain-like"/>
    <property type="match status" value="1"/>
</dbReference>
<evidence type="ECO:0000256" key="1">
    <source>
        <dbReference type="ARBA" id="ARBA00007665"/>
    </source>
</evidence>
<dbReference type="PANTHER" id="PTHR16301">
    <property type="entry name" value="IMPACT-RELATED"/>
    <property type="match status" value="1"/>
</dbReference>
<dbReference type="InterPro" id="IPR001498">
    <property type="entry name" value="Impact_N"/>
</dbReference>
<dbReference type="Proteomes" id="UP001150830">
    <property type="component" value="Unassembled WGS sequence"/>
</dbReference>
<dbReference type="InterPro" id="IPR020568">
    <property type="entry name" value="Ribosomal_Su5_D2-typ_SF"/>
</dbReference>
<dbReference type="NCBIfam" id="TIGR00257">
    <property type="entry name" value="IMPACT_YIGZ"/>
    <property type="match status" value="1"/>
</dbReference>
<keyword evidence="5" id="KW-1185">Reference proteome</keyword>
<dbReference type="EMBL" id="JAPNOA010000016">
    <property type="protein sequence ID" value="MCY0964419.1"/>
    <property type="molecule type" value="Genomic_DNA"/>
</dbReference>
<dbReference type="GO" id="GO:0032561">
    <property type="term" value="F:guanyl ribonucleotide binding"/>
    <property type="evidence" value="ECO:0007669"/>
    <property type="project" value="UniProtKB-ARBA"/>
</dbReference>
<dbReference type="InterPro" id="IPR035647">
    <property type="entry name" value="EFG_III/V"/>
</dbReference>
<dbReference type="Gene3D" id="3.30.230.30">
    <property type="entry name" value="Impact, N-terminal domain"/>
    <property type="match status" value="1"/>
</dbReference>
<name>A0A9X3IS19_9GAMM</name>
<dbReference type="Pfam" id="PF01205">
    <property type="entry name" value="Impact_N"/>
    <property type="match status" value="1"/>
</dbReference>
<dbReference type="InterPro" id="IPR015796">
    <property type="entry name" value="Impact_YigZ-like"/>
</dbReference>
<organism evidence="4 5">
    <name type="scientific">Parathalassolituus penaei</name>
    <dbReference type="NCBI Taxonomy" id="2997323"/>
    <lineage>
        <taxon>Bacteria</taxon>
        <taxon>Pseudomonadati</taxon>
        <taxon>Pseudomonadota</taxon>
        <taxon>Gammaproteobacteria</taxon>
        <taxon>Oceanospirillales</taxon>
        <taxon>Oceanospirillaceae</taxon>
        <taxon>Parathalassolituus</taxon>
    </lineage>
</organism>
<comment type="similarity">
    <text evidence="1">Belongs to the IMPACT family.</text>
</comment>
<feature type="domain" description="UPF0029" evidence="3">
    <location>
        <begin position="156"/>
        <end position="209"/>
    </location>
</feature>
<evidence type="ECO:0000259" key="3">
    <source>
        <dbReference type="Pfam" id="PF09186"/>
    </source>
</evidence>
<gene>
    <name evidence="4" type="ORF">OUO13_04405</name>
</gene>
<feature type="domain" description="Impact N-terminal" evidence="2">
    <location>
        <begin position="32"/>
        <end position="138"/>
    </location>
</feature>
<dbReference type="GO" id="GO:0043168">
    <property type="term" value="F:anion binding"/>
    <property type="evidence" value="ECO:0007669"/>
    <property type="project" value="UniProtKB-ARBA"/>
</dbReference>
<sequence length="217" mass="23639">MMAVGVSEYPATIMISRYPVPAAPCHTSLEIKRSRFLTFVERASSRDDAEAFLHSVRARFPDAGHVCWAYIAGAPDTTVKSMSDDGEPSGTAGRPMLNALQHSGLGEIVVAVVRYFGGIKLGTGGLQRAYADAVLQALAELSTRERVPRVAAGICFDYALESTVRNLMEGYDIELVDTGWDQQVSMQLQIAAEVADEFLQRLSDRCAGQVLIKRENP</sequence>
<reference evidence="4" key="1">
    <citation type="submission" date="2022-11" db="EMBL/GenBank/DDBJ databases">
        <title>Parathalassolutuus dongxingensis gen. nov., sp. nov., a novel member of family Oceanospirillaceae isolated from a coastal shrimp pond in Guangxi, China.</title>
        <authorList>
            <person name="Chen H."/>
        </authorList>
    </citation>
    <scope>NUCLEOTIDE SEQUENCE</scope>
    <source>
        <strain evidence="4">G-43</strain>
    </source>
</reference>
<dbReference type="InterPro" id="IPR023582">
    <property type="entry name" value="Impact"/>
</dbReference>
<dbReference type="SUPFAM" id="SSF54211">
    <property type="entry name" value="Ribosomal protein S5 domain 2-like"/>
    <property type="match status" value="1"/>
</dbReference>
<dbReference type="GO" id="GO:0005737">
    <property type="term" value="C:cytoplasm"/>
    <property type="evidence" value="ECO:0007669"/>
    <property type="project" value="TreeGrafter"/>
</dbReference>
<dbReference type="PANTHER" id="PTHR16301:SF20">
    <property type="entry name" value="IMPACT FAMILY MEMBER YIGZ"/>
    <property type="match status" value="1"/>
</dbReference>
<evidence type="ECO:0000313" key="4">
    <source>
        <dbReference type="EMBL" id="MCY0964419.1"/>
    </source>
</evidence>
<protein>
    <submittedName>
        <fullName evidence="4">YigZ family protein</fullName>
    </submittedName>
</protein>
<dbReference type="AlphaFoldDB" id="A0A9X3IS19"/>
<dbReference type="Gene3D" id="3.30.70.240">
    <property type="match status" value="1"/>
</dbReference>
<dbReference type="Pfam" id="PF09186">
    <property type="entry name" value="DUF1949"/>
    <property type="match status" value="1"/>
</dbReference>
<dbReference type="InterPro" id="IPR036956">
    <property type="entry name" value="Impact_N_sf"/>
</dbReference>
<dbReference type="InterPro" id="IPR015269">
    <property type="entry name" value="UPF0029_Impact_C"/>
</dbReference>
<evidence type="ECO:0000259" key="2">
    <source>
        <dbReference type="Pfam" id="PF01205"/>
    </source>
</evidence>
<accession>A0A9X3IS19</accession>
<comment type="caution">
    <text evidence="4">The sequence shown here is derived from an EMBL/GenBank/DDBJ whole genome shotgun (WGS) entry which is preliminary data.</text>
</comment>
<dbReference type="GO" id="GO:0006446">
    <property type="term" value="P:regulation of translational initiation"/>
    <property type="evidence" value="ECO:0007669"/>
    <property type="project" value="TreeGrafter"/>
</dbReference>
<evidence type="ECO:0000313" key="5">
    <source>
        <dbReference type="Proteomes" id="UP001150830"/>
    </source>
</evidence>
<dbReference type="RefSeq" id="WP_283172706.1">
    <property type="nucleotide sequence ID" value="NZ_JAPNOA010000016.1"/>
</dbReference>